<dbReference type="InterPro" id="IPR035994">
    <property type="entry name" value="Nucleoside_phosphorylase_sf"/>
</dbReference>
<keyword evidence="2" id="KW-0808">Transferase</keyword>
<comment type="caution">
    <text evidence="3">The sequence shown here is derived from an EMBL/GenBank/DDBJ whole genome shotgun (WGS) entry which is preliminary data.</text>
</comment>
<dbReference type="EMBL" id="AUZY01005855">
    <property type="protein sequence ID" value="EQD56857.1"/>
    <property type="molecule type" value="Genomic_DNA"/>
</dbReference>
<name>T1AHV1_9ZZZZ</name>
<evidence type="ECO:0000256" key="1">
    <source>
        <dbReference type="ARBA" id="ARBA00022676"/>
    </source>
</evidence>
<dbReference type="GO" id="GO:0005829">
    <property type="term" value="C:cytosol"/>
    <property type="evidence" value="ECO:0007669"/>
    <property type="project" value="TreeGrafter"/>
</dbReference>
<feature type="non-terminal residue" evidence="3">
    <location>
        <position position="85"/>
    </location>
</feature>
<dbReference type="InterPro" id="IPR010044">
    <property type="entry name" value="MTAP"/>
</dbReference>
<reference evidence="3" key="1">
    <citation type="submission" date="2013-08" db="EMBL/GenBank/DDBJ databases">
        <authorList>
            <person name="Mendez C."/>
            <person name="Richter M."/>
            <person name="Ferrer M."/>
            <person name="Sanchez J."/>
        </authorList>
    </citation>
    <scope>NUCLEOTIDE SEQUENCE</scope>
</reference>
<dbReference type="PANTHER" id="PTHR42679:SF2">
    <property type="entry name" value="S-METHYL-5'-THIOADENOSINE PHOSPHORYLASE"/>
    <property type="match status" value="1"/>
</dbReference>
<keyword evidence="1" id="KW-0328">Glycosyltransferase</keyword>
<dbReference type="GO" id="GO:0019509">
    <property type="term" value="P:L-methionine salvage from methylthioadenosine"/>
    <property type="evidence" value="ECO:0007669"/>
    <property type="project" value="TreeGrafter"/>
</dbReference>
<evidence type="ECO:0000313" key="3">
    <source>
        <dbReference type="EMBL" id="EQD56857.1"/>
    </source>
</evidence>
<proteinExistence type="predicted"/>
<dbReference type="GO" id="GO:0017061">
    <property type="term" value="F:S-methyl-5-thioadenosine phosphorylase activity"/>
    <property type="evidence" value="ECO:0007669"/>
    <property type="project" value="InterPro"/>
</dbReference>
<reference evidence="3" key="2">
    <citation type="journal article" date="2014" name="ISME J.">
        <title>Microbial stratification in low pH oxic and suboxic macroscopic growths along an acid mine drainage.</title>
        <authorList>
            <person name="Mendez-Garcia C."/>
            <person name="Mesa V."/>
            <person name="Sprenger R.R."/>
            <person name="Richter M."/>
            <person name="Diez M.S."/>
            <person name="Solano J."/>
            <person name="Bargiela R."/>
            <person name="Golyshina O.V."/>
            <person name="Manteca A."/>
            <person name="Ramos J.L."/>
            <person name="Gallego J.R."/>
            <person name="Llorente I."/>
            <person name="Martins Dos Santos V.A."/>
            <person name="Jensen O.N."/>
            <person name="Pelaez A.I."/>
            <person name="Sanchez J."/>
            <person name="Ferrer M."/>
        </authorList>
    </citation>
    <scope>NUCLEOTIDE SEQUENCE</scope>
</reference>
<protein>
    <submittedName>
        <fullName evidence="3">5'-methylthioadenosine phosphorylase</fullName>
    </submittedName>
</protein>
<dbReference type="AlphaFoldDB" id="T1AHV1"/>
<dbReference type="PANTHER" id="PTHR42679">
    <property type="entry name" value="S-METHYL-5'-THIOADENOSINE PHOSPHORYLASE"/>
    <property type="match status" value="1"/>
</dbReference>
<organism evidence="3">
    <name type="scientific">mine drainage metagenome</name>
    <dbReference type="NCBI Taxonomy" id="410659"/>
    <lineage>
        <taxon>unclassified sequences</taxon>
        <taxon>metagenomes</taxon>
        <taxon>ecological metagenomes</taxon>
    </lineage>
</organism>
<sequence>MESRVPVADTPWGAPSGEVIVGRCGAQRVLFLARHGAQHTLAPHAVNYRANLWRLQQLGARAVLGVELGGRHPCRSAAARAGAAG</sequence>
<gene>
    <name evidence="3" type="ORF">B1B_08921</name>
</gene>
<dbReference type="GO" id="GO:0009116">
    <property type="term" value="P:nucleoside metabolic process"/>
    <property type="evidence" value="ECO:0007669"/>
    <property type="project" value="InterPro"/>
</dbReference>
<dbReference type="SUPFAM" id="SSF53167">
    <property type="entry name" value="Purine and uridine phosphorylases"/>
    <property type="match status" value="1"/>
</dbReference>
<accession>T1AHV1</accession>
<evidence type="ECO:0000256" key="2">
    <source>
        <dbReference type="ARBA" id="ARBA00022679"/>
    </source>
</evidence>
<dbReference type="Gene3D" id="3.40.50.1580">
    <property type="entry name" value="Nucleoside phosphorylase domain"/>
    <property type="match status" value="1"/>
</dbReference>